<gene>
    <name evidence="1" type="ORF">QM480_17660</name>
</gene>
<organism evidence="1 2">
    <name type="scientific">Flectobacillus longus</name>
    <dbReference type="NCBI Taxonomy" id="2984207"/>
    <lineage>
        <taxon>Bacteria</taxon>
        <taxon>Pseudomonadati</taxon>
        <taxon>Bacteroidota</taxon>
        <taxon>Cytophagia</taxon>
        <taxon>Cytophagales</taxon>
        <taxon>Flectobacillaceae</taxon>
        <taxon>Flectobacillus</taxon>
    </lineage>
</organism>
<comment type="caution">
    <text evidence="1">The sequence shown here is derived from an EMBL/GenBank/DDBJ whole genome shotgun (WGS) entry which is preliminary data.</text>
</comment>
<dbReference type="Proteomes" id="UP001236569">
    <property type="component" value="Unassembled WGS sequence"/>
</dbReference>
<proteinExistence type="predicted"/>
<dbReference type="EMBL" id="JASHID010000014">
    <property type="protein sequence ID" value="MDI9866174.1"/>
    <property type="molecule type" value="Genomic_DNA"/>
</dbReference>
<name>A0ABT6YRH1_9BACT</name>
<evidence type="ECO:0000313" key="2">
    <source>
        <dbReference type="Proteomes" id="UP001236569"/>
    </source>
</evidence>
<evidence type="ECO:0000313" key="1">
    <source>
        <dbReference type="EMBL" id="MDI9866174.1"/>
    </source>
</evidence>
<accession>A0ABT6YRH1</accession>
<protein>
    <recommendedName>
        <fullName evidence="3">CYTH domain-containing protein</fullName>
    </recommendedName>
</protein>
<evidence type="ECO:0008006" key="3">
    <source>
        <dbReference type="Google" id="ProtNLM"/>
    </source>
</evidence>
<dbReference type="RefSeq" id="WP_283371032.1">
    <property type="nucleotide sequence ID" value="NZ_JASHID010000014.1"/>
</dbReference>
<sequence length="269" mass="31918">MDTSIKERQIAEFCRKDLLEENQNQVIKVSCQTGRDVKNVRTSVGTYFYDESLSNILVQKQEFVEEYYDGLKELLIYKANHGEIYSDILITLYPDGSYQFKYWFDEERLYKEEFITAAIGSESFPSTMADCLLSYDLPAINFKKKYAKIIMTLEIKVGEPVVDLRYRNGRNQIKPVFNFTDNTSQSYKESVDKILRLTGNSLLHQYNITHGIMKEFWEPWNKIIIEVPPSGILNELEDIHYYLDDKPLDKKYFTRGYFDMEKWEYVKYK</sequence>
<keyword evidence="2" id="KW-1185">Reference proteome</keyword>
<reference evidence="1 2" key="1">
    <citation type="submission" date="2023-05" db="EMBL/GenBank/DDBJ databases">
        <title>Novel species of genus Flectobacillus isolated from stream in China.</title>
        <authorList>
            <person name="Lu H."/>
        </authorList>
    </citation>
    <scope>NUCLEOTIDE SEQUENCE [LARGE SCALE GENOMIC DNA]</scope>
    <source>
        <strain evidence="1 2">DC10W</strain>
    </source>
</reference>